<evidence type="ECO:0008006" key="3">
    <source>
        <dbReference type="Google" id="ProtNLM"/>
    </source>
</evidence>
<evidence type="ECO:0000313" key="1">
    <source>
        <dbReference type="EMBL" id="EKM81151.1"/>
    </source>
</evidence>
<dbReference type="RefSeq" id="XP_007328636.1">
    <property type="nucleotide sequence ID" value="XM_007328574.1"/>
</dbReference>
<dbReference type="Gene3D" id="3.80.10.10">
    <property type="entry name" value="Ribonuclease Inhibitor"/>
    <property type="match status" value="1"/>
</dbReference>
<sequence length="491" mass="56616">MVSLSAAISPQHIPPEIWSQAISWLPLAHQKTMLSVSRFFHDIALPFVFSSVRLYVLGGSETFDMLETHQADFALETEHVLMRRSWEIQHRILDDPHFALLVKDMTVVVFTESQAIFEILTLTKVLDTLKNLRTFRCYGSDTNDFNQDVLTEIIQAVPSTVQHLLYSSRLSIDILDRLPNLTFLEYRPIVYHPDIDFAASLPLSEDTLNGFKFDSSIHRHLQALAIDVIWVERIPVWVYNQLTCLELISGNYDDQINLDFICHHCPLLESLSFVGEVHARICLTLPKETTFQRLHSLRLSCKWHTPGHGSTVDHILSLTSFLQSHNTLRRLYLRVFEDIMIVPSLPSFLRSIQELSHLEVFGLHTGYEDLTQEMLAYLLTYLPLGLKALNLAMSWDTNSGSHAALLMDFLSPMPNIRFLHIYRTAERLPVSVEELALELKGLTMIGLTRGIRDVDRSGPEIQITKWPRWKTKFFVESDFQDPDFAWLLKYR</sequence>
<dbReference type="EMBL" id="JH971388">
    <property type="protein sequence ID" value="EKM81151.1"/>
    <property type="molecule type" value="Genomic_DNA"/>
</dbReference>
<dbReference type="InParanoid" id="K5X049"/>
<name>K5X049_AGABU</name>
<dbReference type="KEGG" id="abp:AGABI1DRAFT127175"/>
<dbReference type="OrthoDB" id="3238099at2759"/>
<dbReference type="GeneID" id="18826624"/>
<accession>K5X049</accession>
<dbReference type="InterPro" id="IPR032675">
    <property type="entry name" value="LRR_dom_sf"/>
</dbReference>
<dbReference type="Proteomes" id="UP000008493">
    <property type="component" value="Unassembled WGS sequence"/>
</dbReference>
<proteinExistence type="predicted"/>
<dbReference type="eggNOG" id="ENOG502SU0H">
    <property type="taxonomic scope" value="Eukaryota"/>
</dbReference>
<organism evidence="1 2">
    <name type="scientific">Agaricus bisporus var. burnettii (strain JB137-S8 / ATCC MYA-4627 / FGSC 10392)</name>
    <name type="common">White button mushroom</name>
    <dbReference type="NCBI Taxonomy" id="597362"/>
    <lineage>
        <taxon>Eukaryota</taxon>
        <taxon>Fungi</taxon>
        <taxon>Dikarya</taxon>
        <taxon>Basidiomycota</taxon>
        <taxon>Agaricomycotina</taxon>
        <taxon>Agaricomycetes</taxon>
        <taxon>Agaricomycetidae</taxon>
        <taxon>Agaricales</taxon>
        <taxon>Agaricineae</taxon>
        <taxon>Agaricaceae</taxon>
        <taxon>Agaricus</taxon>
    </lineage>
</organism>
<reference evidence="2" key="1">
    <citation type="journal article" date="2012" name="Proc. Natl. Acad. Sci. U.S.A.">
        <title>Genome sequence of the button mushroom Agaricus bisporus reveals mechanisms governing adaptation to a humic-rich ecological niche.</title>
        <authorList>
            <person name="Morin E."/>
            <person name="Kohler A."/>
            <person name="Baker A.R."/>
            <person name="Foulongne-Oriol M."/>
            <person name="Lombard V."/>
            <person name="Nagy L.G."/>
            <person name="Ohm R.A."/>
            <person name="Patyshakuliyeva A."/>
            <person name="Brun A."/>
            <person name="Aerts A.L."/>
            <person name="Bailey A.M."/>
            <person name="Billette C."/>
            <person name="Coutinho P.M."/>
            <person name="Deakin G."/>
            <person name="Doddapaneni H."/>
            <person name="Floudas D."/>
            <person name="Grimwood J."/>
            <person name="Hilden K."/>
            <person name="Kuees U."/>
            <person name="LaButti K.M."/>
            <person name="Lapidus A."/>
            <person name="Lindquist E.A."/>
            <person name="Lucas S.M."/>
            <person name="Murat C."/>
            <person name="Riley R.W."/>
            <person name="Salamov A.A."/>
            <person name="Schmutz J."/>
            <person name="Subramanian V."/>
            <person name="Woesten H.A.B."/>
            <person name="Xu J."/>
            <person name="Eastwood D.C."/>
            <person name="Foster G.D."/>
            <person name="Sonnenberg A.S."/>
            <person name="Cullen D."/>
            <person name="de Vries R.P."/>
            <person name="Lundell T."/>
            <person name="Hibbett D.S."/>
            <person name="Henrissat B."/>
            <person name="Burton K.S."/>
            <person name="Kerrigan R.W."/>
            <person name="Challen M.P."/>
            <person name="Grigoriev I.V."/>
            <person name="Martin F."/>
        </authorList>
    </citation>
    <scope>NUCLEOTIDE SEQUENCE [LARGE SCALE GENOMIC DNA]</scope>
    <source>
        <strain evidence="2">JB137-S8 / ATCC MYA-4627 / FGSC 10392</strain>
    </source>
</reference>
<protein>
    <recommendedName>
        <fullName evidence="3">F-box domain-containing protein</fullName>
    </recommendedName>
</protein>
<keyword evidence="2" id="KW-1185">Reference proteome</keyword>
<dbReference type="HOGENOM" id="CLU_040574_0_0_1"/>
<dbReference type="SUPFAM" id="SSF52047">
    <property type="entry name" value="RNI-like"/>
    <property type="match status" value="1"/>
</dbReference>
<evidence type="ECO:0000313" key="2">
    <source>
        <dbReference type="Proteomes" id="UP000008493"/>
    </source>
</evidence>
<dbReference type="OMA" id="VIWVERI"/>
<dbReference type="AlphaFoldDB" id="K5X049"/>
<gene>
    <name evidence="1" type="ORF">AGABI1DRAFT_127175</name>
</gene>